<evidence type="ECO:0000256" key="10">
    <source>
        <dbReference type="ARBA" id="ARBA00077576"/>
    </source>
</evidence>
<comment type="similarity">
    <text evidence="2">Belongs to the prokaryotic/mitochondrial release factor family.</text>
</comment>
<reference evidence="13 14" key="1">
    <citation type="submission" date="2015-11" db="EMBL/GenBank/DDBJ databases">
        <title>Genomic Taxonomy of the Vibrionaceae.</title>
        <authorList>
            <person name="Gomez-Gil B."/>
            <person name="Enciso-Ibarra J."/>
        </authorList>
    </citation>
    <scope>NUCLEOTIDE SEQUENCE [LARGE SCALE GENOMIC DNA]</scope>
    <source>
        <strain evidence="13 14">CAIM 912</strain>
    </source>
</reference>
<dbReference type="GO" id="GO:0043022">
    <property type="term" value="F:ribosome binding"/>
    <property type="evidence" value="ECO:0007669"/>
    <property type="project" value="TreeGrafter"/>
</dbReference>
<dbReference type="EC" id="3.1.1.29" evidence="3"/>
<evidence type="ECO:0000256" key="7">
    <source>
        <dbReference type="ARBA" id="ARBA00048707"/>
    </source>
</evidence>
<dbReference type="GO" id="GO:0006417">
    <property type="term" value="P:regulation of translation"/>
    <property type="evidence" value="ECO:0007669"/>
    <property type="project" value="UniProtKB-KW"/>
</dbReference>
<dbReference type="PANTHER" id="PTHR47814">
    <property type="entry name" value="PEPTIDYL-TRNA HYDROLASE ARFB"/>
    <property type="match status" value="1"/>
</dbReference>
<evidence type="ECO:0000256" key="6">
    <source>
        <dbReference type="ARBA" id="ARBA00022845"/>
    </source>
</evidence>
<sequence>MLHISQTVSIADEEIELSYIRAQGAGGQNVNKVSSAVHLRFDINASSLPDFYKERLLNLKDSRITKDGVIVIKAQQYRTQEKNREDALMRLEEMVKSVAKVQKARRATKPTKSSQRKRMDGKTQRGKTKALRGKVSF</sequence>
<comment type="subcellular location">
    <subcellularLocation>
        <location evidence="1">Cytoplasm</location>
    </subcellularLocation>
</comment>
<dbReference type="AlphaFoldDB" id="A0A135I923"/>
<dbReference type="PANTHER" id="PTHR47814:SF1">
    <property type="entry name" value="PEPTIDYL-TRNA HYDROLASE ARFB"/>
    <property type="match status" value="1"/>
</dbReference>
<dbReference type="GO" id="GO:0003747">
    <property type="term" value="F:translation release factor activity"/>
    <property type="evidence" value="ECO:0007669"/>
    <property type="project" value="InterPro"/>
</dbReference>
<evidence type="ECO:0000256" key="11">
    <source>
        <dbReference type="SAM" id="MobiDB-lite"/>
    </source>
</evidence>
<evidence type="ECO:0000256" key="1">
    <source>
        <dbReference type="ARBA" id="ARBA00004496"/>
    </source>
</evidence>
<dbReference type="EMBL" id="LNTY01000033">
    <property type="protein sequence ID" value="KXF81884.1"/>
    <property type="molecule type" value="Genomic_DNA"/>
</dbReference>
<dbReference type="RefSeq" id="WP_067415517.1">
    <property type="nucleotide sequence ID" value="NZ_LNTY01000033.1"/>
</dbReference>
<dbReference type="PROSITE" id="PS00745">
    <property type="entry name" value="RF_PROK_I"/>
    <property type="match status" value="1"/>
</dbReference>
<dbReference type="Gene3D" id="3.30.160.20">
    <property type="match status" value="1"/>
</dbReference>
<evidence type="ECO:0000259" key="12">
    <source>
        <dbReference type="PROSITE" id="PS00745"/>
    </source>
</evidence>
<dbReference type="NCBIfam" id="NF006718">
    <property type="entry name" value="PRK09256.1"/>
    <property type="match status" value="1"/>
</dbReference>
<proteinExistence type="inferred from homology"/>
<keyword evidence="5 13" id="KW-0378">Hydrolase</keyword>
<dbReference type="STRING" id="294935.ATN88_20565"/>
<protein>
    <recommendedName>
        <fullName evidence="9">Peptidyl-tRNA hydrolase ArfB</fullName>
        <ecNumber evidence="3">3.1.1.29</ecNumber>
    </recommendedName>
    <alternativeName>
        <fullName evidence="10">Alternative ribosome-rescue factor B</fullName>
    </alternativeName>
</protein>
<feature type="domain" description="Prokaryotic-type class I peptide chain release factors" evidence="12">
    <location>
        <begin position="21"/>
        <end position="37"/>
    </location>
</feature>
<name>A0A135I923_9GAMM</name>
<comment type="catalytic activity">
    <reaction evidence="7">
        <text>an N-acyl-L-alpha-aminoacyl-tRNA + H2O = an N-acyl-L-amino acid + a tRNA + H(+)</text>
        <dbReference type="Rhea" id="RHEA:54448"/>
        <dbReference type="Rhea" id="RHEA-COMP:10123"/>
        <dbReference type="Rhea" id="RHEA-COMP:13883"/>
        <dbReference type="ChEBI" id="CHEBI:15377"/>
        <dbReference type="ChEBI" id="CHEBI:15378"/>
        <dbReference type="ChEBI" id="CHEBI:59874"/>
        <dbReference type="ChEBI" id="CHEBI:78442"/>
        <dbReference type="ChEBI" id="CHEBI:138191"/>
        <dbReference type="EC" id="3.1.1.29"/>
    </reaction>
</comment>
<evidence type="ECO:0000313" key="13">
    <source>
        <dbReference type="EMBL" id="KXF81884.1"/>
    </source>
</evidence>
<comment type="caution">
    <text evidence="13">The sequence shown here is derived from an EMBL/GenBank/DDBJ whole genome shotgun (WGS) entry which is preliminary data.</text>
</comment>
<keyword evidence="4" id="KW-0963">Cytoplasm</keyword>
<evidence type="ECO:0000256" key="3">
    <source>
        <dbReference type="ARBA" id="ARBA00013260"/>
    </source>
</evidence>
<dbReference type="FunFam" id="3.30.160.20:FF:000029">
    <property type="entry name" value="Peptidyl-tRNA hydrolase YaeJ"/>
    <property type="match status" value="1"/>
</dbReference>
<dbReference type="InterPro" id="IPR000352">
    <property type="entry name" value="Pep_chain_release_fac_I"/>
</dbReference>
<dbReference type="InterPro" id="IPR045853">
    <property type="entry name" value="Pep_chain_release_fac_I_sf"/>
</dbReference>
<feature type="compositionally biased region" description="Basic residues" evidence="11">
    <location>
        <begin position="124"/>
        <end position="137"/>
    </location>
</feature>
<dbReference type="GO" id="GO:0004045">
    <property type="term" value="F:peptidyl-tRNA hydrolase activity"/>
    <property type="evidence" value="ECO:0007669"/>
    <property type="project" value="UniProtKB-EC"/>
</dbReference>
<accession>A0A135I923</accession>
<evidence type="ECO:0000256" key="8">
    <source>
        <dbReference type="ARBA" id="ARBA00063421"/>
    </source>
</evidence>
<dbReference type="GO" id="GO:0005737">
    <property type="term" value="C:cytoplasm"/>
    <property type="evidence" value="ECO:0007669"/>
    <property type="project" value="UniProtKB-SubCell"/>
</dbReference>
<evidence type="ECO:0000256" key="5">
    <source>
        <dbReference type="ARBA" id="ARBA00022801"/>
    </source>
</evidence>
<evidence type="ECO:0000256" key="9">
    <source>
        <dbReference type="ARBA" id="ARBA00070375"/>
    </source>
</evidence>
<gene>
    <name evidence="13" type="ORF">ATN88_20565</name>
</gene>
<dbReference type="SUPFAM" id="SSF75620">
    <property type="entry name" value="Release factor"/>
    <property type="match status" value="1"/>
</dbReference>
<keyword evidence="14" id="KW-1185">Reference proteome</keyword>
<evidence type="ECO:0000313" key="14">
    <source>
        <dbReference type="Proteomes" id="UP000070529"/>
    </source>
</evidence>
<feature type="region of interest" description="Disordered" evidence="11">
    <location>
        <begin position="100"/>
        <end position="137"/>
    </location>
</feature>
<dbReference type="Pfam" id="PF00472">
    <property type="entry name" value="RF-1"/>
    <property type="match status" value="1"/>
</dbReference>
<keyword evidence="6" id="KW-0810">Translation regulation</keyword>
<evidence type="ECO:0000256" key="4">
    <source>
        <dbReference type="ARBA" id="ARBA00022490"/>
    </source>
</evidence>
<dbReference type="Proteomes" id="UP000070529">
    <property type="component" value="Unassembled WGS sequence"/>
</dbReference>
<organism evidence="13 14">
    <name type="scientific">Enterovibrio coralii</name>
    <dbReference type="NCBI Taxonomy" id="294935"/>
    <lineage>
        <taxon>Bacteria</taxon>
        <taxon>Pseudomonadati</taxon>
        <taxon>Pseudomonadota</taxon>
        <taxon>Gammaproteobacteria</taxon>
        <taxon>Vibrionales</taxon>
        <taxon>Vibrionaceae</taxon>
        <taxon>Enterovibrio</taxon>
    </lineage>
</organism>
<comment type="subunit">
    <text evidence="8">Associated with 70S ribosomes and polysomes.</text>
</comment>
<evidence type="ECO:0000256" key="2">
    <source>
        <dbReference type="ARBA" id="ARBA00010835"/>
    </source>
</evidence>
<dbReference type="OrthoDB" id="9815709at2"/>
<dbReference type="GO" id="GO:0072344">
    <property type="term" value="P:rescue of stalled ribosome"/>
    <property type="evidence" value="ECO:0007669"/>
    <property type="project" value="TreeGrafter"/>
</dbReference>